<reference evidence="2" key="1">
    <citation type="submission" date="2016-02" db="EMBL/GenBank/DDBJ databases">
        <title>Draft Genome Sequence of Sporotomaculum syntrophicum Strain FB, a Syntrophic Benzoate Degrader.</title>
        <authorList>
            <person name="Nobu M.K."/>
            <person name="Narihiro T."/>
            <person name="Qiu Y.-L."/>
            <person name="Ohashi A."/>
            <person name="Liu W.-T."/>
            <person name="Yuji S."/>
        </authorList>
    </citation>
    <scope>NUCLEOTIDE SEQUENCE</scope>
    <source>
        <strain evidence="2">FB</strain>
    </source>
</reference>
<evidence type="ECO:0008006" key="4">
    <source>
        <dbReference type="Google" id="ProtNLM"/>
    </source>
</evidence>
<protein>
    <recommendedName>
        <fullName evidence="4">DUF4878 domain-containing protein</fullName>
    </recommendedName>
</protein>
<dbReference type="OrthoDB" id="9788468at2"/>
<evidence type="ECO:0000256" key="1">
    <source>
        <dbReference type="SAM" id="Phobius"/>
    </source>
</evidence>
<keyword evidence="1" id="KW-0812">Transmembrane</keyword>
<keyword evidence="3" id="KW-1185">Reference proteome</keyword>
<evidence type="ECO:0000313" key="2">
    <source>
        <dbReference type="EMBL" id="KAF1085001.1"/>
    </source>
</evidence>
<dbReference type="Proteomes" id="UP000798488">
    <property type="component" value="Unassembled WGS sequence"/>
</dbReference>
<proteinExistence type="predicted"/>
<dbReference type="RefSeq" id="WP_161821531.1">
    <property type="nucleotide sequence ID" value="NZ_LSRS01000003.1"/>
</dbReference>
<comment type="caution">
    <text evidence="2">The sequence shown here is derived from an EMBL/GenBank/DDBJ whole genome shotgun (WGS) entry which is preliminary data.</text>
</comment>
<gene>
    <name evidence="2" type="ORF">SPSYN_01137</name>
</gene>
<keyword evidence="1" id="KW-1133">Transmembrane helix</keyword>
<accession>A0A9D3AY21</accession>
<dbReference type="EMBL" id="LSRS01000003">
    <property type="protein sequence ID" value="KAF1085001.1"/>
    <property type="molecule type" value="Genomic_DNA"/>
</dbReference>
<evidence type="ECO:0000313" key="3">
    <source>
        <dbReference type="Proteomes" id="UP000798488"/>
    </source>
</evidence>
<keyword evidence="1" id="KW-0472">Membrane</keyword>
<feature type="transmembrane region" description="Helical" evidence="1">
    <location>
        <begin position="7"/>
        <end position="30"/>
    </location>
</feature>
<sequence>MKKFNNYLVCIIAPLFAFTFFFGIPSLVYFNEVNSGEQISSSSSSSAIKSAEQCVYDFFEAVQKNDYDTLKKVSTDKRMSEDIRRNTLKMQHEDGLLPEKPPTILSSEKRGEDMVIVKVSYVLDGEERKMIYPVILVNNEWVIDLSNALPEGAVVLSDNVSIK</sequence>
<organism evidence="2 3">
    <name type="scientific">Sporotomaculum syntrophicum</name>
    <dbReference type="NCBI Taxonomy" id="182264"/>
    <lineage>
        <taxon>Bacteria</taxon>
        <taxon>Bacillati</taxon>
        <taxon>Bacillota</taxon>
        <taxon>Clostridia</taxon>
        <taxon>Eubacteriales</taxon>
        <taxon>Desulfallaceae</taxon>
        <taxon>Sporotomaculum</taxon>
    </lineage>
</organism>
<dbReference type="AlphaFoldDB" id="A0A9D3AY21"/>
<name>A0A9D3AY21_9FIRM</name>